<accession>A0AA40CZE4</accession>
<dbReference type="EMBL" id="JAULSV010000001">
    <property type="protein sequence ID" value="KAK0656152.1"/>
    <property type="molecule type" value="Genomic_DNA"/>
</dbReference>
<feature type="compositionally biased region" description="Acidic residues" evidence="1">
    <location>
        <begin position="543"/>
        <end position="559"/>
    </location>
</feature>
<dbReference type="AlphaFoldDB" id="A0AA40CZE4"/>
<feature type="region of interest" description="Disordered" evidence="1">
    <location>
        <begin position="229"/>
        <end position="306"/>
    </location>
</feature>
<feature type="compositionally biased region" description="Pro residues" evidence="1">
    <location>
        <begin position="397"/>
        <end position="407"/>
    </location>
</feature>
<feature type="region of interest" description="Disordered" evidence="1">
    <location>
        <begin position="194"/>
        <end position="216"/>
    </location>
</feature>
<feature type="compositionally biased region" description="Acidic residues" evidence="1">
    <location>
        <begin position="592"/>
        <end position="607"/>
    </location>
</feature>
<feature type="compositionally biased region" description="Pro residues" evidence="1">
    <location>
        <begin position="157"/>
        <end position="170"/>
    </location>
</feature>
<feature type="compositionally biased region" description="Basic and acidic residues" evidence="1">
    <location>
        <begin position="531"/>
        <end position="542"/>
    </location>
</feature>
<name>A0AA40CZE4_9PEZI</name>
<sequence>MPPIRKEEGSAASRVLAGGVEKKRKGPKPKPLSEKVEGWTWDKPKARKERSYTRDRKIEVIMYLVKHKIKEVRSYRRVARRRIGQYPGDGDLEPEMGPDGQMIWHRAPTYAEASEFWKIPTATISNWWEHREKILKGTGIELPARPPPPPEGEDGPQPAPIPPKPKLPPKTPEEIARLREEQKQWLAVRGYGPIMRANPQPATQPKEAVPDGEPAPSARVVVAPRKSVPHIRPPPICTHPVPIRPAMSSAQRHPHPLQHIADPPPPQAAPPPPAPQAAAHPPPPVLGQAQTPSAAPTPVPAPTQEALKPPFLHHVLWVGQVPPAGLFLQHPAVAAGLPPASAGDPIPWVVLYYGPPPGTPGGFPLPDAPAHPNGQSQNGQPSTGPPTNGQPSYSQPPHYPTTPPQQQLPPRQHLVSQQQRPVLAPRPPQPPPANTPLQPAPKRHPPQHPTNREPFPGAVAFSTPINNNVHSSAAKPPGYPNQPTWRAYNGKPPAPQPLQGVQAVADVPQPSGVAVPGNTPPEQPGSVDTALPHEEPAMKDDTPSEEQDQTGETPPDDEIPAAQEAEGEEMKADATAESTPYATPDSGRAGDQDEEMGDAETPESEED</sequence>
<feature type="compositionally biased region" description="Pro residues" evidence="1">
    <location>
        <begin position="262"/>
        <end position="285"/>
    </location>
</feature>
<feature type="region of interest" description="Disordered" evidence="1">
    <location>
        <begin position="1"/>
        <end position="48"/>
    </location>
</feature>
<proteinExistence type="predicted"/>
<reference evidence="2" key="1">
    <citation type="submission" date="2023-06" db="EMBL/GenBank/DDBJ databases">
        <title>Genome-scale phylogeny and comparative genomics of the fungal order Sordariales.</title>
        <authorList>
            <consortium name="Lawrence Berkeley National Laboratory"/>
            <person name="Hensen N."/>
            <person name="Bonometti L."/>
            <person name="Westerberg I."/>
            <person name="Brannstrom I.O."/>
            <person name="Guillou S."/>
            <person name="Cros-Aarteil S."/>
            <person name="Calhoun S."/>
            <person name="Haridas S."/>
            <person name="Kuo A."/>
            <person name="Mondo S."/>
            <person name="Pangilinan J."/>
            <person name="Riley R."/>
            <person name="Labutti K."/>
            <person name="Andreopoulos B."/>
            <person name="Lipzen A."/>
            <person name="Chen C."/>
            <person name="Yanf M."/>
            <person name="Daum C."/>
            <person name="Ng V."/>
            <person name="Clum A."/>
            <person name="Steindorff A."/>
            <person name="Ohm R."/>
            <person name="Martin F."/>
            <person name="Silar P."/>
            <person name="Natvig D."/>
            <person name="Lalanne C."/>
            <person name="Gautier V."/>
            <person name="Ament-Velasquez S.L."/>
            <person name="Kruys A."/>
            <person name="Hutchinson M.I."/>
            <person name="Powell A.J."/>
            <person name="Barry K."/>
            <person name="Miller A.N."/>
            <person name="Grigoriev I.V."/>
            <person name="Debuchy R."/>
            <person name="Gladieux P."/>
            <person name="Thoren M.H."/>
            <person name="Johannesson H."/>
        </authorList>
    </citation>
    <scope>NUCLEOTIDE SEQUENCE</scope>
    <source>
        <strain evidence="2">SMH2532-1</strain>
    </source>
</reference>
<keyword evidence="3" id="KW-1185">Reference proteome</keyword>
<dbReference type="Proteomes" id="UP001174936">
    <property type="component" value="Unassembled WGS sequence"/>
</dbReference>
<feature type="region of interest" description="Disordered" evidence="1">
    <location>
        <begin position="139"/>
        <end position="171"/>
    </location>
</feature>
<feature type="compositionally biased region" description="Polar residues" evidence="1">
    <location>
        <begin position="373"/>
        <end position="389"/>
    </location>
</feature>
<feature type="compositionally biased region" description="Pro residues" evidence="1">
    <location>
        <begin position="424"/>
        <end position="434"/>
    </location>
</feature>
<feature type="compositionally biased region" description="Basic and acidic residues" evidence="1">
    <location>
        <begin position="31"/>
        <end position="48"/>
    </location>
</feature>
<organism evidence="2 3">
    <name type="scientific">Cercophora newfieldiana</name>
    <dbReference type="NCBI Taxonomy" id="92897"/>
    <lineage>
        <taxon>Eukaryota</taxon>
        <taxon>Fungi</taxon>
        <taxon>Dikarya</taxon>
        <taxon>Ascomycota</taxon>
        <taxon>Pezizomycotina</taxon>
        <taxon>Sordariomycetes</taxon>
        <taxon>Sordariomycetidae</taxon>
        <taxon>Sordariales</taxon>
        <taxon>Lasiosphaeriaceae</taxon>
        <taxon>Cercophora</taxon>
    </lineage>
</organism>
<gene>
    <name evidence="2" type="ORF">B0T16DRAFT_398713</name>
</gene>
<feature type="compositionally biased region" description="Low complexity" evidence="1">
    <location>
        <begin position="408"/>
        <end position="423"/>
    </location>
</feature>
<feature type="region of interest" description="Disordered" evidence="1">
    <location>
        <begin position="360"/>
        <end position="607"/>
    </location>
</feature>
<evidence type="ECO:0000313" key="2">
    <source>
        <dbReference type="EMBL" id="KAK0656152.1"/>
    </source>
</evidence>
<protein>
    <submittedName>
        <fullName evidence="2">Uncharacterized protein</fullName>
    </submittedName>
</protein>
<comment type="caution">
    <text evidence="2">The sequence shown here is derived from an EMBL/GenBank/DDBJ whole genome shotgun (WGS) entry which is preliminary data.</text>
</comment>
<evidence type="ECO:0000256" key="1">
    <source>
        <dbReference type="SAM" id="MobiDB-lite"/>
    </source>
</evidence>
<evidence type="ECO:0000313" key="3">
    <source>
        <dbReference type="Proteomes" id="UP001174936"/>
    </source>
</evidence>